<feature type="non-terminal residue" evidence="1">
    <location>
        <position position="65"/>
    </location>
</feature>
<dbReference type="EMBL" id="BARV01010682">
    <property type="protein sequence ID" value="GAI15182.1"/>
    <property type="molecule type" value="Genomic_DNA"/>
</dbReference>
<name>X1L765_9ZZZZ</name>
<organism evidence="1">
    <name type="scientific">marine sediment metagenome</name>
    <dbReference type="NCBI Taxonomy" id="412755"/>
    <lineage>
        <taxon>unclassified sequences</taxon>
        <taxon>metagenomes</taxon>
        <taxon>ecological metagenomes</taxon>
    </lineage>
</organism>
<evidence type="ECO:0000313" key="1">
    <source>
        <dbReference type="EMBL" id="GAI15182.1"/>
    </source>
</evidence>
<accession>X1L765</accession>
<protein>
    <submittedName>
        <fullName evidence="1">Uncharacterized protein</fullName>
    </submittedName>
</protein>
<proteinExistence type="predicted"/>
<sequence>MENTIIGFGDGSCQYANVNTTRIWSFGKPRVKRNTSRGEHVNSLGFYSLNGKSAYCNPKTAKKED</sequence>
<dbReference type="AlphaFoldDB" id="X1L765"/>
<comment type="caution">
    <text evidence="1">The sequence shown here is derived from an EMBL/GenBank/DDBJ whole genome shotgun (WGS) entry which is preliminary data.</text>
</comment>
<gene>
    <name evidence="1" type="ORF">S06H3_20592</name>
</gene>
<reference evidence="1" key="1">
    <citation type="journal article" date="2014" name="Front. Microbiol.">
        <title>High frequency of phylogenetically diverse reductive dehalogenase-homologous genes in deep subseafloor sedimentary metagenomes.</title>
        <authorList>
            <person name="Kawai M."/>
            <person name="Futagami T."/>
            <person name="Toyoda A."/>
            <person name="Takaki Y."/>
            <person name="Nishi S."/>
            <person name="Hori S."/>
            <person name="Arai W."/>
            <person name="Tsubouchi T."/>
            <person name="Morono Y."/>
            <person name="Uchiyama I."/>
            <person name="Ito T."/>
            <person name="Fujiyama A."/>
            <person name="Inagaki F."/>
            <person name="Takami H."/>
        </authorList>
    </citation>
    <scope>NUCLEOTIDE SEQUENCE</scope>
    <source>
        <strain evidence="1">Expedition CK06-06</strain>
    </source>
</reference>